<dbReference type="InterPro" id="IPR004358">
    <property type="entry name" value="Sig_transdc_His_kin-like_C"/>
</dbReference>
<dbReference type="SMART" id="SM00387">
    <property type="entry name" value="HATPase_c"/>
    <property type="match status" value="1"/>
</dbReference>
<accession>A0ABR7Y2R3</accession>
<dbReference type="InterPro" id="IPR005467">
    <property type="entry name" value="His_kinase_dom"/>
</dbReference>
<dbReference type="Pfam" id="PF12833">
    <property type="entry name" value="HTH_18"/>
    <property type="match status" value="1"/>
</dbReference>
<dbReference type="Pfam" id="PF02518">
    <property type="entry name" value="HATPase_c"/>
    <property type="match status" value="1"/>
</dbReference>
<feature type="transmembrane region" description="Helical" evidence="7">
    <location>
        <begin position="817"/>
        <end position="837"/>
    </location>
</feature>
<keyword evidence="7" id="KW-0472">Membrane</keyword>
<dbReference type="InterPro" id="IPR011123">
    <property type="entry name" value="Y_Y_Y"/>
</dbReference>
<dbReference type="InterPro" id="IPR015943">
    <property type="entry name" value="WD40/YVTN_repeat-like_dom_sf"/>
</dbReference>
<dbReference type="InterPro" id="IPR011006">
    <property type="entry name" value="CheY-like_superfamily"/>
</dbReference>
<feature type="domain" description="Histidine kinase" evidence="9">
    <location>
        <begin position="871"/>
        <end position="1093"/>
    </location>
</feature>
<dbReference type="InterPro" id="IPR011110">
    <property type="entry name" value="Reg_prop"/>
</dbReference>
<sequence length="1383" mass="157905">MRWFKHFRNIMLVAQNKYSLFFLFIFYLLYFPTNTDAQQLFSFRHLDINDGLSQNNVFCMLQDREGFVWIGTEDGLNRYDGYEFKHYKRNHRKDGGISNNFINAIIEVGDRHLWVATADGLNVYDKKADVFECINTTSSTAEPYTRNFIHALFSDDDGNVWISTKEGLKRYDLQEKHLYDFAKHVGVVHGNRAHTILKDRSGKIWIGTTSGLSLFDSKNGQRLPLPEPIQQLASYYVRAIQQDSIGRIWFGSESNGLFVYDSTHETCIHYEKRGLGIKNSLPSNTVRGIFFKSNKEVWVGTLEGLGIIDLERGTVSRHVYDPNNQHGISYNSVRNFMQDNAGNIWLGTFAGGVNIYSPNRAQFHTIAGKKAGNRGLNHPVVSSILEAKNQGLWIGTEGGGLNYYDQHSDSFSYYSFGLSGGEDKFFKNIVKALTYKDSSHIWIGTSYGLHLFDIRDKTYRSYVVGDDKLFGSHQISALVHTEEGLWIGTNGGGLRFMDAEGKVSTFLHHPNQPHSIGTNHIRTMVQDKRGNLWIGTRNGLNYFDTKTKKIRTYKDTPNKGYSLNSNAILSVFIDSEENLWIGTDGAGLDMFDSLTGRFHSITGSERGNRVVRAIGEGSDGSIWISTNEGLSRIRPTRKGVFIPSDSLMISKYVMGDGLQSNQFSTGAVMKSRKGALFFGGIKGINWFFPEKIQRNKLMPNIVLTNVEIQGALPSENDRYPSIYDDAITLPHDHGSISFKFAALNFVAPEKNEYAYRLEGGGNKEWNYLGANQRTATFINLAPGKYRFSMRATNNDGIWSDYVRTVEVIVLPPFWRTWWAYCIYIALGFGLIYLFYYYSLKTAKLKNELHYKHLSNEKDRALVEQKINFFTNISHEIKTPLTLILAPLDKMLKSSREGSKLKPQLVMMQRNGERLNKLINQLLDFRKFESGHMLLKNTENDLVKFIEEICVVFESYAAQHNIQLKLYAEYTDLPLWFDEDKLEKIMYNLLSNAVKFSKDGGEIQVKIKPDETNNDFINIDIEDNGIGISEENMDTIFDQFQHSNETNINSTGIGLAFSKGLAELLGGDLTVKSNREKSNQSGYTCFTIKLPLIRKYLCQQDIETRKEEELIENIGVIADPEQSRVIRYNLDENITMLIVEDNIDLLEFMMTSFSERFTVHTAVNGKEGLCRLKEIVPDIIISDVMMPVMNGIEFCKKVKSDVRISHIPFILLTARTPVIYKIEGFEIGADDYITKPFRMDVLEARINNLISSRNKIIAQYKTELSTQPQNVDLTSPDEIFIAKLMDFIENNLSEPALNVEKMAKEVGLGRSALYRKIKTLTGKTAIEFIRSIRMKRAAQLLRQKKMNVNEVVYSVGFTDVDYFRRCFKEEFGRTPREYINSEEI</sequence>
<dbReference type="InterPro" id="IPR036097">
    <property type="entry name" value="HisK_dim/P_sf"/>
</dbReference>
<dbReference type="PROSITE" id="PS50110">
    <property type="entry name" value="RESPONSE_REGULATORY"/>
    <property type="match status" value="1"/>
</dbReference>
<evidence type="ECO:0000256" key="3">
    <source>
        <dbReference type="ARBA" id="ARBA00022553"/>
    </source>
</evidence>
<dbReference type="SUPFAM" id="SSF55874">
    <property type="entry name" value="ATPase domain of HSP90 chaperone/DNA topoisomerase II/histidine kinase"/>
    <property type="match status" value="1"/>
</dbReference>
<evidence type="ECO:0000259" key="8">
    <source>
        <dbReference type="PROSITE" id="PS01124"/>
    </source>
</evidence>
<evidence type="ECO:0000256" key="2">
    <source>
        <dbReference type="ARBA" id="ARBA00012438"/>
    </source>
</evidence>
<proteinExistence type="predicted"/>
<dbReference type="InterPro" id="IPR009057">
    <property type="entry name" value="Homeodomain-like_sf"/>
</dbReference>
<reference evidence="11 12" key="1">
    <citation type="submission" date="2020-08" db="EMBL/GenBank/DDBJ databases">
        <title>Sphingobacterium sp. DN00404 isolated from aquaculture water.</title>
        <authorList>
            <person name="Zhang M."/>
        </authorList>
    </citation>
    <scope>NUCLEOTIDE SEQUENCE [LARGE SCALE GENOMIC DNA]</scope>
    <source>
        <strain evidence="11 12">KCTC 32294</strain>
    </source>
</reference>
<dbReference type="PANTHER" id="PTHR43547">
    <property type="entry name" value="TWO-COMPONENT HISTIDINE KINASE"/>
    <property type="match status" value="1"/>
</dbReference>
<dbReference type="PANTHER" id="PTHR43547:SF2">
    <property type="entry name" value="HYBRID SIGNAL TRANSDUCTION HISTIDINE KINASE C"/>
    <property type="match status" value="1"/>
</dbReference>
<evidence type="ECO:0000313" key="12">
    <source>
        <dbReference type="Proteomes" id="UP000606494"/>
    </source>
</evidence>
<dbReference type="PROSITE" id="PS50109">
    <property type="entry name" value="HIS_KIN"/>
    <property type="match status" value="1"/>
</dbReference>
<dbReference type="Gene3D" id="2.130.10.10">
    <property type="entry name" value="YVTN repeat-like/Quinoprotein amine dehydrogenase"/>
    <property type="match status" value="2"/>
</dbReference>
<feature type="domain" description="HTH araC/xylS-type" evidence="8">
    <location>
        <begin position="1281"/>
        <end position="1380"/>
    </location>
</feature>
<dbReference type="Pfam" id="PF00072">
    <property type="entry name" value="Response_reg"/>
    <property type="match status" value="1"/>
</dbReference>
<dbReference type="InterPro" id="IPR003594">
    <property type="entry name" value="HATPase_dom"/>
</dbReference>
<dbReference type="InterPro" id="IPR018060">
    <property type="entry name" value="HTH_AraC"/>
</dbReference>
<dbReference type="CDD" id="cd00082">
    <property type="entry name" value="HisKA"/>
    <property type="match status" value="1"/>
</dbReference>
<dbReference type="Gene3D" id="1.10.287.130">
    <property type="match status" value="1"/>
</dbReference>
<keyword evidence="5" id="KW-0804">Transcription</keyword>
<keyword evidence="12" id="KW-1185">Reference proteome</keyword>
<dbReference type="Gene3D" id="1.10.10.60">
    <property type="entry name" value="Homeodomain-like"/>
    <property type="match status" value="2"/>
</dbReference>
<evidence type="ECO:0000259" key="10">
    <source>
        <dbReference type="PROSITE" id="PS50110"/>
    </source>
</evidence>
<dbReference type="Pfam" id="PF07494">
    <property type="entry name" value="Reg_prop"/>
    <property type="match status" value="6"/>
</dbReference>
<dbReference type="Gene3D" id="2.60.40.10">
    <property type="entry name" value="Immunoglobulins"/>
    <property type="match status" value="1"/>
</dbReference>
<keyword evidence="7" id="KW-0812">Transmembrane</keyword>
<dbReference type="InterPro" id="IPR036890">
    <property type="entry name" value="HATPase_C_sf"/>
</dbReference>
<dbReference type="SMART" id="SM00448">
    <property type="entry name" value="REC"/>
    <property type="match status" value="1"/>
</dbReference>
<gene>
    <name evidence="11" type="ORF">H8B17_08165</name>
</gene>
<dbReference type="Pfam" id="PF07495">
    <property type="entry name" value="Y_Y_Y"/>
    <property type="match status" value="1"/>
</dbReference>
<dbReference type="InterPro" id="IPR013783">
    <property type="entry name" value="Ig-like_fold"/>
</dbReference>
<evidence type="ECO:0000259" key="9">
    <source>
        <dbReference type="PROSITE" id="PS50109"/>
    </source>
</evidence>
<dbReference type="PROSITE" id="PS01124">
    <property type="entry name" value="HTH_ARAC_FAMILY_2"/>
    <property type="match status" value="1"/>
</dbReference>
<evidence type="ECO:0000313" key="11">
    <source>
        <dbReference type="EMBL" id="MBD1425551.1"/>
    </source>
</evidence>
<evidence type="ECO:0000256" key="7">
    <source>
        <dbReference type="SAM" id="Phobius"/>
    </source>
</evidence>
<name>A0ABR7Y2R3_9SPHI</name>
<dbReference type="EMBL" id="JACNYK010000002">
    <property type="protein sequence ID" value="MBD1425551.1"/>
    <property type="molecule type" value="Genomic_DNA"/>
</dbReference>
<dbReference type="RefSeq" id="WP_223816437.1">
    <property type="nucleotide sequence ID" value="NZ_JACNYK010000002.1"/>
</dbReference>
<dbReference type="Proteomes" id="UP000606494">
    <property type="component" value="Unassembled WGS sequence"/>
</dbReference>
<dbReference type="InterPro" id="IPR003661">
    <property type="entry name" value="HisK_dim/P_dom"/>
</dbReference>
<comment type="catalytic activity">
    <reaction evidence="1">
        <text>ATP + protein L-histidine = ADP + protein N-phospho-L-histidine.</text>
        <dbReference type="EC" id="2.7.13.3"/>
    </reaction>
</comment>
<dbReference type="CDD" id="cd17574">
    <property type="entry name" value="REC_OmpR"/>
    <property type="match status" value="1"/>
</dbReference>
<feature type="domain" description="Response regulatory" evidence="10">
    <location>
        <begin position="1134"/>
        <end position="1249"/>
    </location>
</feature>
<dbReference type="InterPro" id="IPR001789">
    <property type="entry name" value="Sig_transdc_resp-reg_receiver"/>
</dbReference>
<keyword evidence="4" id="KW-0805">Transcription regulation</keyword>
<organism evidence="11 12">
    <name type="scientific">Sphingobacterium arenae</name>
    <dbReference type="NCBI Taxonomy" id="1280598"/>
    <lineage>
        <taxon>Bacteria</taxon>
        <taxon>Pseudomonadati</taxon>
        <taxon>Bacteroidota</taxon>
        <taxon>Sphingobacteriia</taxon>
        <taxon>Sphingobacteriales</taxon>
        <taxon>Sphingobacteriaceae</taxon>
        <taxon>Sphingobacterium</taxon>
    </lineage>
</organism>
<dbReference type="Gene3D" id="3.40.50.2300">
    <property type="match status" value="1"/>
</dbReference>
<evidence type="ECO:0000256" key="4">
    <source>
        <dbReference type="ARBA" id="ARBA00023015"/>
    </source>
</evidence>
<dbReference type="SUPFAM" id="SSF52172">
    <property type="entry name" value="CheY-like"/>
    <property type="match status" value="1"/>
</dbReference>
<keyword evidence="7" id="KW-1133">Transmembrane helix</keyword>
<evidence type="ECO:0000256" key="6">
    <source>
        <dbReference type="PROSITE-ProRule" id="PRU00169"/>
    </source>
</evidence>
<dbReference type="SMART" id="SM00342">
    <property type="entry name" value="HTH_ARAC"/>
    <property type="match status" value="1"/>
</dbReference>
<evidence type="ECO:0000256" key="5">
    <source>
        <dbReference type="ARBA" id="ARBA00023163"/>
    </source>
</evidence>
<protein>
    <recommendedName>
        <fullName evidence="2">histidine kinase</fullName>
        <ecNumber evidence="2">2.7.13.3</ecNumber>
    </recommendedName>
</protein>
<dbReference type="PRINTS" id="PR00344">
    <property type="entry name" value="BCTRLSENSOR"/>
</dbReference>
<dbReference type="SUPFAM" id="SSF63829">
    <property type="entry name" value="Calcium-dependent phosphotriesterase"/>
    <property type="match status" value="4"/>
</dbReference>
<dbReference type="SMART" id="SM00388">
    <property type="entry name" value="HisKA"/>
    <property type="match status" value="1"/>
</dbReference>
<dbReference type="SUPFAM" id="SSF46689">
    <property type="entry name" value="Homeodomain-like"/>
    <property type="match status" value="1"/>
</dbReference>
<keyword evidence="3 6" id="KW-0597">Phosphoprotein</keyword>
<comment type="caution">
    <text evidence="11">The sequence shown here is derived from an EMBL/GenBank/DDBJ whole genome shotgun (WGS) entry which is preliminary data.</text>
</comment>
<dbReference type="Gene3D" id="3.30.565.10">
    <property type="entry name" value="Histidine kinase-like ATPase, C-terminal domain"/>
    <property type="match status" value="1"/>
</dbReference>
<evidence type="ECO:0000256" key="1">
    <source>
        <dbReference type="ARBA" id="ARBA00000085"/>
    </source>
</evidence>
<dbReference type="Pfam" id="PF00512">
    <property type="entry name" value="HisKA"/>
    <property type="match status" value="1"/>
</dbReference>
<dbReference type="EC" id="2.7.13.3" evidence="2"/>
<feature type="modified residue" description="4-aspartylphosphate" evidence="6">
    <location>
        <position position="1182"/>
    </location>
</feature>
<dbReference type="SUPFAM" id="SSF47384">
    <property type="entry name" value="Homodimeric domain of signal transducing histidine kinase"/>
    <property type="match status" value="1"/>
</dbReference>